<feature type="active site" description="Nucleophile" evidence="5">
    <location>
        <position position="48"/>
    </location>
</feature>
<dbReference type="InterPro" id="IPR036974">
    <property type="entry name" value="PUA_sf"/>
</dbReference>
<dbReference type="GO" id="GO:0003723">
    <property type="term" value="F:RNA binding"/>
    <property type="evidence" value="ECO:0007669"/>
    <property type="project" value="InterPro"/>
</dbReference>
<evidence type="ECO:0000256" key="1">
    <source>
        <dbReference type="ARBA" id="ARBA00000385"/>
    </source>
</evidence>
<evidence type="ECO:0000259" key="7">
    <source>
        <dbReference type="Pfam" id="PF09157"/>
    </source>
</evidence>
<dbReference type="Gene3D" id="3.30.2350.10">
    <property type="entry name" value="Pseudouridine synthase"/>
    <property type="match status" value="1"/>
</dbReference>
<dbReference type="InterPro" id="IPR015240">
    <property type="entry name" value="tRNA_sdUridine_synth_fam1_C"/>
</dbReference>
<evidence type="ECO:0000259" key="8">
    <source>
        <dbReference type="Pfam" id="PF16198"/>
    </source>
</evidence>
<evidence type="ECO:0000259" key="6">
    <source>
        <dbReference type="Pfam" id="PF01509"/>
    </source>
</evidence>
<dbReference type="PANTHER" id="PTHR13767:SF2">
    <property type="entry name" value="PSEUDOURIDYLATE SYNTHASE TRUB1"/>
    <property type="match status" value="1"/>
</dbReference>
<organism evidence="9 10">
    <name type="scientific">Aliidiomarina taiwanensis</name>
    <dbReference type="NCBI Taxonomy" id="946228"/>
    <lineage>
        <taxon>Bacteria</taxon>
        <taxon>Pseudomonadati</taxon>
        <taxon>Pseudomonadota</taxon>
        <taxon>Gammaproteobacteria</taxon>
        <taxon>Alteromonadales</taxon>
        <taxon>Idiomarinaceae</taxon>
        <taxon>Aliidiomarina</taxon>
    </lineage>
</organism>
<feature type="domain" description="tRNA pseudouridylate synthase B C-terminal" evidence="8">
    <location>
        <begin position="181"/>
        <end position="237"/>
    </location>
</feature>
<keyword evidence="4 5" id="KW-0413">Isomerase</keyword>
<evidence type="ECO:0000256" key="5">
    <source>
        <dbReference type="HAMAP-Rule" id="MF_01080"/>
    </source>
</evidence>
<feature type="domain" description="tRNA pseudouridine synthase II TruB subfamily 1 C-terminal" evidence="7">
    <location>
        <begin position="243"/>
        <end position="297"/>
    </location>
</feature>
<dbReference type="CDD" id="cd21152">
    <property type="entry name" value="PUA_TruB_bacterial"/>
    <property type="match status" value="1"/>
</dbReference>
<dbReference type="HAMAP" id="MF_01080">
    <property type="entry name" value="TruB_bact"/>
    <property type="match status" value="1"/>
</dbReference>
<dbReference type="GO" id="GO:0160148">
    <property type="term" value="F:tRNA pseudouridine(55) synthase activity"/>
    <property type="evidence" value="ECO:0007669"/>
    <property type="project" value="UniProtKB-EC"/>
</dbReference>
<evidence type="ECO:0000313" key="10">
    <source>
        <dbReference type="Proteomes" id="UP000286976"/>
    </source>
</evidence>
<evidence type="ECO:0000313" key="9">
    <source>
        <dbReference type="EMBL" id="RUO43870.1"/>
    </source>
</evidence>
<dbReference type="FunFam" id="3.30.2350.10:FF:000011">
    <property type="entry name" value="tRNA pseudouridine synthase B"/>
    <property type="match status" value="1"/>
</dbReference>
<sequence length="299" mass="33123">MARRRKNARAIHGMVLVDKPTGMTSNRVVQIVRRIFNASTAGHTGALDPLATGMLPVCLGEATKFSQLMLEADKAYRVVAKLGERTDTSDADGTVVERHPVNITEADVLAALPQFRGDIQQIPSMFSALKYEGKPLYEYARAGKTVPRKARDITVYSLELVEFTGDTATMDVHCSKGTYIRTIVDDLGQALGCGAHVQQLRRTAIENFPVDKMITLEALEKAAEDGPPDELLLPMDMTAMELPALSLDEREVRNFVHGQPIRRTEAGDLFRVYAGNGDFWGVAERRQDGDLWPRRVVVR</sequence>
<dbReference type="AlphaFoldDB" id="A0A432X975"/>
<dbReference type="Pfam" id="PF16198">
    <property type="entry name" value="TruB_C_2"/>
    <property type="match status" value="1"/>
</dbReference>
<dbReference type="PANTHER" id="PTHR13767">
    <property type="entry name" value="TRNA-PSEUDOURIDINE SYNTHASE"/>
    <property type="match status" value="1"/>
</dbReference>
<comment type="catalytic activity">
    <reaction evidence="1 5">
        <text>uridine(55) in tRNA = pseudouridine(55) in tRNA</text>
        <dbReference type="Rhea" id="RHEA:42532"/>
        <dbReference type="Rhea" id="RHEA-COMP:10101"/>
        <dbReference type="Rhea" id="RHEA-COMP:10102"/>
        <dbReference type="ChEBI" id="CHEBI:65314"/>
        <dbReference type="ChEBI" id="CHEBI:65315"/>
        <dbReference type="EC" id="5.4.99.25"/>
    </reaction>
</comment>
<dbReference type="Gene3D" id="2.30.130.10">
    <property type="entry name" value="PUA domain"/>
    <property type="match status" value="1"/>
</dbReference>
<name>A0A432X975_9GAMM</name>
<dbReference type="GO" id="GO:1990481">
    <property type="term" value="P:mRNA pseudouridine synthesis"/>
    <property type="evidence" value="ECO:0007669"/>
    <property type="project" value="TreeGrafter"/>
</dbReference>
<evidence type="ECO:0000256" key="3">
    <source>
        <dbReference type="ARBA" id="ARBA00022694"/>
    </source>
</evidence>
<dbReference type="EC" id="5.4.99.25" evidence="5"/>
<comment type="similarity">
    <text evidence="2 5">Belongs to the pseudouridine synthase TruB family. Type 1 subfamily.</text>
</comment>
<keyword evidence="10" id="KW-1185">Reference proteome</keyword>
<accession>A0A432X975</accession>
<dbReference type="Pfam" id="PF09157">
    <property type="entry name" value="TruB-C_2"/>
    <property type="match status" value="1"/>
</dbReference>
<gene>
    <name evidence="5" type="primary">truB</name>
    <name evidence="9" type="ORF">CWE15_01365</name>
</gene>
<dbReference type="SUPFAM" id="SSF55120">
    <property type="entry name" value="Pseudouridine synthase"/>
    <property type="match status" value="1"/>
</dbReference>
<evidence type="ECO:0000256" key="4">
    <source>
        <dbReference type="ARBA" id="ARBA00023235"/>
    </source>
</evidence>
<dbReference type="GO" id="GO:0031119">
    <property type="term" value="P:tRNA pseudouridine synthesis"/>
    <property type="evidence" value="ECO:0007669"/>
    <property type="project" value="UniProtKB-UniRule"/>
</dbReference>
<protein>
    <recommendedName>
        <fullName evidence="5">tRNA pseudouridine synthase B</fullName>
        <ecNumber evidence="5">5.4.99.25</ecNumber>
    </recommendedName>
    <alternativeName>
        <fullName evidence="5">tRNA pseudouridine(55) synthase</fullName>
        <shortName evidence="5">Psi55 synthase</shortName>
    </alternativeName>
    <alternativeName>
        <fullName evidence="5">tRNA pseudouridylate synthase</fullName>
    </alternativeName>
    <alternativeName>
        <fullName evidence="5">tRNA-uridine isomerase</fullName>
    </alternativeName>
</protein>
<dbReference type="CDD" id="cd02573">
    <property type="entry name" value="PseudoU_synth_EcTruB"/>
    <property type="match status" value="1"/>
</dbReference>
<dbReference type="Pfam" id="PF01509">
    <property type="entry name" value="TruB_N"/>
    <property type="match status" value="1"/>
</dbReference>
<proteinExistence type="inferred from homology"/>
<dbReference type="InterPro" id="IPR002501">
    <property type="entry name" value="PsdUridine_synth_N"/>
</dbReference>
<dbReference type="NCBIfam" id="TIGR00431">
    <property type="entry name" value="TruB"/>
    <property type="match status" value="1"/>
</dbReference>
<dbReference type="OrthoDB" id="9802309at2"/>
<feature type="domain" description="Pseudouridine synthase II N-terminal" evidence="6">
    <location>
        <begin position="33"/>
        <end position="180"/>
    </location>
</feature>
<evidence type="ECO:0000256" key="2">
    <source>
        <dbReference type="ARBA" id="ARBA00005642"/>
    </source>
</evidence>
<dbReference type="InterPro" id="IPR020103">
    <property type="entry name" value="PsdUridine_synth_cat_dom_sf"/>
</dbReference>
<dbReference type="SUPFAM" id="SSF88697">
    <property type="entry name" value="PUA domain-like"/>
    <property type="match status" value="1"/>
</dbReference>
<dbReference type="EMBL" id="PIPQ01000001">
    <property type="protein sequence ID" value="RUO43870.1"/>
    <property type="molecule type" value="Genomic_DNA"/>
</dbReference>
<keyword evidence="3 5" id="KW-0819">tRNA processing</keyword>
<dbReference type="Proteomes" id="UP000286976">
    <property type="component" value="Unassembled WGS sequence"/>
</dbReference>
<reference evidence="9 10" key="1">
    <citation type="journal article" date="2011" name="Front. Microbiol.">
        <title>Genomic signatures of strain selection and enhancement in Bacillus atrophaeus var. globigii, a historical biowarfare simulant.</title>
        <authorList>
            <person name="Gibbons H.S."/>
            <person name="Broomall S.M."/>
            <person name="McNew L.A."/>
            <person name="Daligault H."/>
            <person name="Chapman C."/>
            <person name="Bruce D."/>
            <person name="Karavis M."/>
            <person name="Krepps M."/>
            <person name="McGregor P.A."/>
            <person name="Hong C."/>
            <person name="Park K.H."/>
            <person name="Akmal A."/>
            <person name="Feldman A."/>
            <person name="Lin J.S."/>
            <person name="Chang W.E."/>
            <person name="Higgs B.W."/>
            <person name="Demirev P."/>
            <person name="Lindquist J."/>
            <person name="Liem A."/>
            <person name="Fochler E."/>
            <person name="Read T.D."/>
            <person name="Tapia R."/>
            <person name="Johnson S."/>
            <person name="Bishop-Lilly K.A."/>
            <person name="Detter C."/>
            <person name="Han C."/>
            <person name="Sozhamannan S."/>
            <person name="Rosenzweig C.N."/>
            <person name="Skowronski E.W."/>
        </authorList>
    </citation>
    <scope>NUCLEOTIDE SEQUENCE [LARGE SCALE GENOMIC DNA]</scope>
    <source>
        <strain evidence="9 10">AIT1</strain>
    </source>
</reference>
<comment type="caution">
    <text evidence="9">The sequence shown here is derived from an EMBL/GenBank/DDBJ whole genome shotgun (WGS) entry which is preliminary data.</text>
</comment>
<comment type="function">
    <text evidence="5">Responsible for synthesis of pseudouridine from uracil-55 in the psi GC loop of transfer RNAs.</text>
</comment>
<dbReference type="InterPro" id="IPR015947">
    <property type="entry name" value="PUA-like_sf"/>
</dbReference>
<dbReference type="InterPro" id="IPR032819">
    <property type="entry name" value="TruB_C"/>
</dbReference>
<dbReference type="InterPro" id="IPR014780">
    <property type="entry name" value="tRNA_psdUridine_synth_TruB"/>
</dbReference>